<dbReference type="InterPro" id="IPR017853">
    <property type="entry name" value="GH"/>
</dbReference>
<accession>A0A3B0XW03</accession>
<evidence type="ECO:0000313" key="1">
    <source>
        <dbReference type="EMBL" id="VAW67427.1"/>
    </source>
</evidence>
<evidence type="ECO:0008006" key="2">
    <source>
        <dbReference type="Google" id="ProtNLM"/>
    </source>
</evidence>
<gene>
    <name evidence="1" type="ORF">MNBD_GAMMA09-2749</name>
</gene>
<name>A0A3B0XW03_9ZZZZ</name>
<dbReference type="SUPFAM" id="SSF51445">
    <property type="entry name" value="(Trans)glycosidases"/>
    <property type="match status" value="1"/>
</dbReference>
<proteinExistence type="predicted"/>
<organism evidence="1">
    <name type="scientific">hydrothermal vent metagenome</name>
    <dbReference type="NCBI Taxonomy" id="652676"/>
    <lineage>
        <taxon>unclassified sequences</taxon>
        <taxon>metagenomes</taxon>
        <taxon>ecological metagenomes</taxon>
    </lineage>
</organism>
<dbReference type="EMBL" id="UOFI01000098">
    <property type="protein sequence ID" value="VAW67427.1"/>
    <property type="molecule type" value="Genomic_DNA"/>
</dbReference>
<dbReference type="Gene3D" id="3.20.20.80">
    <property type="entry name" value="Glycosidases"/>
    <property type="match status" value="1"/>
</dbReference>
<sequence length="372" mass="40976">MSKTVKVAAIKFSILSFLLLFLSACGSDSSSNLSTQVPAQGVRILGMDVKSVPSATYASAYNQAVTMGVREVSVSLDWALLEPSEGNYDNTLPDIIDTFYSLQNADLTLVLRPLDTPGPRLPSDLAGLPFNDPSVITAFDNFLTNLHARLPTLNASGKLKWIHVGNEIDANLGSDVTKWAQWQIFFNAAKTKIESLWGSGIEVSSIIQFSTLKNPGRLALYNNLLPTLDSAAITYYPLNADFTMQAVSVVASDFNLMVNAISNKPILLQECGYASSSVNGSSEQLQADFISAVFNAWDTQRARIKLIDFAWQYDVSEARVDQWVIDFGMSGQADENAFKQYLWTLGLSNYDASEKLALQRLRDELQARLWVQ</sequence>
<reference evidence="1" key="1">
    <citation type="submission" date="2018-06" db="EMBL/GenBank/DDBJ databases">
        <authorList>
            <person name="Zhirakovskaya E."/>
        </authorList>
    </citation>
    <scope>NUCLEOTIDE SEQUENCE</scope>
</reference>
<dbReference type="PROSITE" id="PS51257">
    <property type="entry name" value="PROKAR_LIPOPROTEIN"/>
    <property type="match status" value="1"/>
</dbReference>
<protein>
    <recommendedName>
        <fullName evidence="2">Glycoside hydrolase family 5 domain-containing protein</fullName>
    </recommendedName>
</protein>
<dbReference type="AlphaFoldDB" id="A0A3B0XW03"/>